<gene>
    <name evidence="2" type="primary">NCL1_47773</name>
    <name evidence="2" type="ORF">TNCT_713881</name>
</gene>
<protein>
    <submittedName>
        <fullName evidence="2">Uncharacterized protein</fullName>
    </submittedName>
</protein>
<evidence type="ECO:0000313" key="3">
    <source>
        <dbReference type="Proteomes" id="UP000887116"/>
    </source>
</evidence>
<organism evidence="2 3">
    <name type="scientific">Trichonephila clavata</name>
    <name type="common">Joro spider</name>
    <name type="synonym">Nephila clavata</name>
    <dbReference type="NCBI Taxonomy" id="2740835"/>
    <lineage>
        <taxon>Eukaryota</taxon>
        <taxon>Metazoa</taxon>
        <taxon>Ecdysozoa</taxon>
        <taxon>Arthropoda</taxon>
        <taxon>Chelicerata</taxon>
        <taxon>Arachnida</taxon>
        <taxon>Araneae</taxon>
        <taxon>Araneomorphae</taxon>
        <taxon>Entelegynae</taxon>
        <taxon>Araneoidea</taxon>
        <taxon>Nephilidae</taxon>
        <taxon>Trichonephila</taxon>
    </lineage>
</organism>
<keyword evidence="3" id="KW-1185">Reference proteome</keyword>
<dbReference type="AlphaFoldDB" id="A0A8X6KF58"/>
<proteinExistence type="predicted"/>
<reference evidence="2" key="1">
    <citation type="submission" date="2020-07" db="EMBL/GenBank/DDBJ databases">
        <title>Multicomponent nature underlies the extraordinary mechanical properties of spider dragline silk.</title>
        <authorList>
            <person name="Kono N."/>
            <person name="Nakamura H."/>
            <person name="Mori M."/>
            <person name="Yoshida Y."/>
            <person name="Ohtoshi R."/>
            <person name="Malay A.D."/>
            <person name="Moran D.A.P."/>
            <person name="Tomita M."/>
            <person name="Numata K."/>
            <person name="Arakawa K."/>
        </authorList>
    </citation>
    <scope>NUCLEOTIDE SEQUENCE</scope>
</reference>
<feature type="region of interest" description="Disordered" evidence="1">
    <location>
        <begin position="238"/>
        <end position="270"/>
    </location>
</feature>
<sequence>MANDPIFTFLIQELHSDSCVENLDSTSDIVKDCKPKGLLTKRLLELLPKAFVVLEIVVKDCWSSYIDENLKTMVASPELYVSHIMMLCWIEKSTIPGIYDRFLIMFPLVKYVANRVYRSTAKKFYRLTSKILTVFFENVLREDFKKRGGWKRLEKHILNKKYLEYYDECLPYDFVIDDVPEDLKQRMRDSYSPLQTLDAIFIKKNTNNFNIMQDLIHEVLNSVETPLLNELSLPTLNEEHSVSKEAERSDSTEANVLKKGSAATSRLNELSSPTLSVEHLISKETGRSNSTEANVLEGLEKMPSGEINYRLCESLIKQMEEKLRQLISTFEP</sequence>
<name>A0A8X6KF58_TRICU</name>
<feature type="compositionally biased region" description="Basic and acidic residues" evidence="1">
    <location>
        <begin position="238"/>
        <end position="251"/>
    </location>
</feature>
<dbReference type="OrthoDB" id="10385830at2759"/>
<dbReference type="Proteomes" id="UP000887116">
    <property type="component" value="Unassembled WGS sequence"/>
</dbReference>
<evidence type="ECO:0000256" key="1">
    <source>
        <dbReference type="SAM" id="MobiDB-lite"/>
    </source>
</evidence>
<evidence type="ECO:0000313" key="2">
    <source>
        <dbReference type="EMBL" id="GFQ71839.1"/>
    </source>
</evidence>
<comment type="caution">
    <text evidence="2">The sequence shown here is derived from an EMBL/GenBank/DDBJ whole genome shotgun (WGS) entry which is preliminary data.</text>
</comment>
<dbReference type="EMBL" id="BMAO01021102">
    <property type="protein sequence ID" value="GFQ71839.1"/>
    <property type="molecule type" value="Genomic_DNA"/>
</dbReference>
<accession>A0A8X6KF58</accession>